<keyword evidence="12" id="KW-1185">Reference proteome</keyword>
<dbReference type="OrthoDB" id="9800307at2"/>
<name>A0A5Q0BG97_9GAMM</name>
<evidence type="ECO:0000256" key="8">
    <source>
        <dbReference type="ARBA" id="ARBA00022840"/>
    </source>
</evidence>
<dbReference type="Gene3D" id="3.40.50.300">
    <property type="entry name" value="P-loop containing nucleotide triphosphate hydrolases"/>
    <property type="match status" value="1"/>
</dbReference>
<accession>A0A5Q0BG97</accession>
<dbReference type="RefSeq" id="WP_153248134.1">
    <property type="nucleotide sequence ID" value="NZ_CP044205.1"/>
</dbReference>
<dbReference type="KEGG" id="mmob:F6R98_05495"/>
<dbReference type="GO" id="GO:0002949">
    <property type="term" value="P:tRNA threonylcarbamoyladenosine modification"/>
    <property type="evidence" value="ECO:0007669"/>
    <property type="project" value="InterPro"/>
</dbReference>
<dbReference type="EMBL" id="CP044205">
    <property type="protein sequence ID" value="QFY42152.1"/>
    <property type="molecule type" value="Genomic_DNA"/>
</dbReference>
<dbReference type="SUPFAM" id="SSF52540">
    <property type="entry name" value="P-loop containing nucleoside triphosphate hydrolases"/>
    <property type="match status" value="1"/>
</dbReference>
<dbReference type="InterPro" id="IPR003442">
    <property type="entry name" value="T6A_TsaE"/>
</dbReference>
<evidence type="ECO:0000256" key="6">
    <source>
        <dbReference type="ARBA" id="ARBA00022723"/>
    </source>
</evidence>
<gene>
    <name evidence="11" type="primary">tsaE</name>
    <name evidence="11" type="ORF">F6R98_05495</name>
</gene>
<keyword evidence="4" id="KW-0963">Cytoplasm</keyword>
<sequence>MNVFLADEAETLAFAGRFFAERVRPGWVVYLHGQLGAGKTTFVRGCLRATGYQGIVKSPTYTLVEEYRLDNGLTLYHFDLYRLNDSSELEWMGIRDYFRPDSIAFIEWPERGAGLLPAPDAEVALKPQGQGRVIGLTEASSTTAD</sequence>
<comment type="subcellular location">
    <subcellularLocation>
        <location evidence="1">Cytoplasm</location>
    </subcellularLocation>
</comment>
<evidence type="ECO:0000256" key="3">
    <source>
        <dbReference type="ARBA" id="ARBA00019010"/>
    </source>
</evidence>
<organism evidence="11 12">
    <name type="scientific">Candidatus Methylospira mobilis</name>
    <dbReference type="NCBI Taxonomy" id="1808979"/>
    <lineage>
        <taxon>Bacteria</taxon>
        <taxon>Pseudomonadati</taxon>
        <taxon>Pseudomonadota</taxon>
        <taxon>Gammaproteobacteria</taxon>
        <taxon>Methylococcales</taxon>
        <taxon>Methylococcaceae</taxon>
        <taxon>Candidatus Methylospira</taxon>
    </lineage>
</organism>
<keyword evidence="5" id="KW-0819">tRNA processing</keyword>
<dbReference type="InterPro" id="IPR027417">
    <property type="entry name" value="P-loop_NTPase"/>
</dbReference>
<protein>
    <recommendedName>
        <fullName evidence="3">tRNA threonylcarbamoyladenosine biosynthesis protein TsaE</fullName>
    </recommendedName>
    <alternativeName>
        <fullName evidence="10">t(6)A37 threonylcarbamoyladenosine biosynthesis protein TsaE</fullName>
    </alternativeName>
</protein>
<evidence type="ECO:0000256" key="1">
    <source>
        <dbReference type="ARBA" id="ARBA00004496"/>
    </source>
</evidence>
<evidence type="ECO:0000256" key="7">
    <source>
        <dbReference type="ARBA" id="ARBA00022741"/>
    </source>
</evidence>
<dbReference type="Proteomes" id="UP000325755">
    <property type="component" value="Chromosome"/>
</dbReference>
<dbReference type="Pfam" id="PF02367">
    <property type="entry name" value="TsaE"/>
    <property type="match status" value="1"/>
</dbReference>
<dbReference type="GO" id="GO:0005524">
    <property type="term" value="F:ATP binding"/>
    <property type="evidence" value="ECO:0007669"/>
    <property type="project" value="UniProtKB-KW"/>
</dbReference>
<dbReference type="PANTHER" id="PTHR33540">
    <property type="entry name" value="TRNA THREONYLCARBAMOYLADENOSINE BIOSYNTHESIS PROTEIN TSAE"/>
    <property type="match status" value="1"/>
</dbReference>
<dbReference type="NCBIfam" id="TIGR00150">
    <property type="entry name" value="T6A_YjeE"/>
    <property type="match status" value="1"/>
</dbReference>
<evidence type="ECO:0000256" key="9">
    <source>
        <dbReference type="ARBA" id="ARBA00022842"/>
    </source>
</evidence>
<evidence type="ECO:0000256" key="4">
    <source>
        <dbReference type="ARBA" id="ARBA00022490"/>
    </source>
</evidence>
<keyword evidence="9" id="KW-0460">Magnesium</keyword>
<evidence type="ECO:0000313" key="11">
    <source>
        <dbReference type="EMBL" id="QFY42152.1"/>
    </source>
</evidence>
<dbReference type="AlphaFoldDB" id="A0A5Q0BG97"/>
<dbReference type="FunCoup" id="A0A5Q0BG97">
    <property type="interactions" value="304"/>
</dbReference>
<keyword evidence="7" id="KW-0547">Nucleotide-binding</keyword>
<keyword evidence="8" id="KW-0067">ATP-binding</keyword>
<keyword evidence="11" id="KW-0808">Transferase</keyword>
<evidence type="ECO:0000313" key="12">
    <source>
        <dbReference type="Proteomes" id="UP000325755"/>
    </source>
</evidence>
<evidence type="ECO:0000256" key="10">
    <source>
        <dbReference type="ARBA" id="ARBA00032441"/>
    </source>
</evidence>
<dbReference type="GO" id="GO:0005737">
    <property type="term" value="C:cytoplasm"/>
    <property type="evidence" value="ECO:0007669"/>
    <property type="project" value="UniProtKB-SubCell"/>
</dbReference>
<evidence type="ECO:0000256" key="5">
    <source>
        <dbReference type="ARBA" id="ARBA00022694"/>
    </source>
</evidence>
<keyword evidence="6" id="KW-0479">Metal-binding</keyword>
<reference evidence="11 12" key="1">
    <citation type="submission" date="2019-09" db="EMBL/GenBank/DDBJ databases">
        <title>Ecophysiology of the spiral-shaped methanotroph Methylospira mobilis as revealed by the complete genome sequence.</title>
        <authorList>
            <person name="Oshkin I.Y."/>
            <person name="Dedysh S.N."/>
            <person name="Miroshnikov K."/>
            <person name="Danilova O.V."/>
            <person name="Hakobyan A."/>
            <person name="Liesack W."/>
        </authorList>
    </citation>
    <scope>NUCLEOTIDE SEQUENCE [LARGE SCALE GENOMIC DNA]</scope>
    <source>
        <strain evidence="11 12">Shm1</strain>
    </source>
</reference>
<proteinExistence type="inferred from homology"/>
<dbReference type="GO" id="GO:0016740">
    <property type="term" value="F:transferase activity"/>
    <property type="evidence" value="ECO:0007669"/>
    <property type="project" value="UniProtKB-KW"/>
</dbReference>
<dbReference type="InParanoid" id="A0A5Q0BG97"/>
<evidence type="ECO:0000256" key="2">
    <source>
        <dbReference type="ARBA" id="ARBA00007599"/>
    </source>
</evidence>
<comment type="similarity">
    <text evidence="2">Belongs to the TsaE family.</text>
</comment>
<dbReference type="PANTHER" id="PTHR33540:SF2">
    <property type="entry name" value="TRNA THREONYLCARBAMOYLADENOSINE BIOSYNTHESIS PROTEIN TSAE"/>
    <property type="match status" value="1"/>
</dbReference>
<dbReference type="GO" id="GO:0046872">
    <property type="term" value="F:metal ion binding"/>
    <property type="evidence" value="ECO:0007669"/>
    <property type="project" value="UniProtKB-KW"/>
</dbReference>